<dbReference type="InterPro" id="IPR006027">
    <property type="entry name" value="NusB_RsmB_TIM44"/>
</dbReference>
<sequence>MAGRGRLKPVFAHHLFRNPKPMSMALAQKLAAQSVAAVAAGQNLQDVLERIRAAHPELSAQENGTLQDIAYGCQRYLGSLKHMLSHMLKKPVDNRELESLLLAALYQLHYTRNAPHAVVNEAVEAIAKIGRGQYCSFANAILRRFLRERDRLAASYKKDDVAKYNLPRWWLDYLRNHYPKHWNNIVTAFQLHPPMTLRVNRRHGNAESYLAELAAAGIAAKALDDCAVTLEAAVPVHSLPGFSDGLVSVQDFGAQQAAYILQPRNGERILDACAAPGGKTGHILETADCDITALDIDRGRLKRVEDNLARLGFQTASTVCADARDLAAWYDGRPFDAVLADVPCTASGVVRRNPDIKWLRRPGDALKTARQQESLLDALWTVVKPGGRMLFATCSLFTEENDLQLQNFLRRHADAACAAPQTLLPTPKQDGFYYALIRKQP</sequence>
<dbReference type="NCBIfam" id="NF008149">
    <property type="entry name" value="PRK10901.1"/>
    <property type="match status" value="1"/>
</dbReference>
<protein>
    <recommendedName>
        <fullName evidence="4">16S rRNA (cytosine(967)-C(5))-methyltransferase</fullName>
        <ecNumber evidence="4">2.1.1.176</ecNumber>
    </recommendedName>
    <alternativeName>
        <fullName evidence="11">16S rRNA m5C967 methyltransferase</fullName>
    </alternativeName>
    <alternativeName>
        <fullName evidence="12">rRNA (cytosine-C(5)-)-methyltransferase RsmB</fullName>
    </alternativeName>
</protein>
<evidence type="ECO:0000256" key="11">
    <source>
        <dbReference type="ARBA" id="ARBA00030399"/>
    </source>
</evidence>
<comment type="caution">
    <text evidence="16">The sequence shown here is derived from an EMBL/GenBank/DDBJ whole genome shotgun (WGS) entry which is preliminary data.</text>
</comment>
<dbReference type="InterPro" id="IPR035926">
    <property type="entry name" value="NusB-like_sf"/>
</dbReference>
<dbReference type="InterPro" id="IPR049560">
    <property type="entry name" value="MeTrfase_RsmB-F_NOP2_cat"/>
</dbReference>
<evidence type="ECO:0000256" key="9">
    <source>
        <dbReference type="ARBA" id="ARBA00022691"/>
    </source>
</evidence>
<keyword evidence="8 14" id="KW-0808">Transferase</keyword>
<dbReference type="PROSITE" id="PS51686">
    <property type="entry name" value="SAM_MT_RSMB_NOP"/>
    <property type="match status" value="1"/>
</dbReference>
<evidence type="ECO:0000256" key="7">
    <source>
        <dbReference type="ARBA" id="ARBA00022603"/>
    </source>
</evidence>
<dbReference type="GO" id="GO:0003723">
    <property type="term" value="F:RNA binding"/>
    <property type="evidence" value="ECO:0007669"/>
    <property type="project" value="UniProtKB-UniRule"/>
</dbReference>
<dbReference type="EC" id="2.1.1.176" evidence="4"/>
<comment type="similarity">
    <text evidence="3 14">Belongs to the class I-like SAM-binding methyltransferase superfamily. RsmB/NOP family.</text>
</comment>
<keyword evidence="10 14" id="KW-0694">RNA-binding</keyword>
<dbReference type="FunFam" id="3.30.70.1170:FF:000002">
    <property type="entry name" value="Ribosomal RNA small subunit methyltransferase B"/>
    <property type="match status" value="1"/>
</dbReference>
<dbReference type="NCBIfam" id="TIGR00563">
    <property type="entry name" value="rsmB"/>
    <property type="match status" value="1"/>
</dbReference>
<evidence type="ECO:0000256" key="2">
    <source>
        <dbReference type="ARBA" id="ARBA00004496"/>
    </source>
</evidence>
<keyword evidence="6" id="KW-0698">rRNA processing</keyword>
<dbReference type="GO" id="GO:0006355">
    <property type="term" value="P:regulation of DNA-templated transcription"/>
    <property type="evidence" value="ECO:0007669"/>
    <property type="project" value="InterPro"/>
</dbReference>
<comment type="catalytic activity">
    <reaction evidence="13">
        <text>cytidine(967) in 16S rRNA + S-adenosyl-L-methionine = 5-methylcytidine(967) in 16S rRNA + S-adenosyl-L-homocysteine + H(+)</text>
        <dbReference type="Rhea" id="RHEA:42748"/>
        <dbReference type="Rhea" id="RHEA-COMP:10219"/>
        <dbReference type="Rhea" id="RHEA-COMP:10220"/>
        <dbReference type="ChEBI" id="CHEBI:15378"/>
        <dbReference type="ChEBI" id="CHEBI:57856"/>
        <dbReference type="ChEBI" id="CHEBI:59789"/>
        <dbReference type="ChEBI" id="CHEBI:74483"/>
        <dbReference type="ChEBI" id="CHEBI:82748"/>
        <dbReference type="EC" id="2.1.1.176"/>
    </reaction>
</comment>
<evidence type="ECO:0000256" key="14">
    <source>
        <dbReference type="PROSITE-ProRule" id="PRU01023"/>
    </source>
</evidence>
<feature type="domain" description="SAM-dependent MTase RsmB/NOP-type" evidence="15">
    <location>
        <begin position="185"/>
        <end position="441"/>
    </location>
</feature>
<evidence type="ECO:0000259" key="15">
    <source>
        <dbReference type="PROSITE" id="PS51686"/>
    </source>
</evidence>
<dbReference type="CDD" id="cd02440">
    <property type="entry name" value="AdoMet_MTases"/>
    <property type="match status" value="1"/>
</dbReference>
<evidence type="ECO:0000256" key="8">
    <source>
        <dbReference type="ARBA" id="ARBA00022679"/>
    </source>
</evidence>
<feature type="binding site" evidence="14">
    <location>
        <position position="295"/>
    </location>
    <ligand>
        <name>S-adenosyl-L-methionine</name>
        <dbReference type="ChEBI" id="CHEBI:59789"/>
    </ligand>
</feature>
<dbReference type="Proteomes" id="UP000004105">
    <property type="component" value="Unassembled WGS sequence"/>
</dbReference>
<comment type="subcellular location">
    <subcellularLocation>
        <location evidence="2">Cytoplasm</location>
    </subcellularLocation>
</comment>
<dbReference type="PROSITE" id="PS01153">
    <property type="entry name" value="NOL1_NOP2_SUN"/>
    <property type="match status" value="1"/>
</dbReference>
<keyword evidence="7 14" id="KW-0489">Methyltransferase</keyword>
<dbReference type="InterPro" id="IPR004573">
    <property type="entry name" value="rRNA_ssu_MeTfrase_B"/>
</dbReference>
<evidence type="ECO:0000256" key="6">
    <source>
        <dbReference type="ARBA" id="ARBA00022552"/>
    </source>
</evidence>
<keyword evidence="5" id="KW-0963">Cytoplasm</keyword>
<evidence type="ECO:0000256" key="3">
    <source>
        <dbReference type="ARBA" id="ARBA00007494"/>
    </source>
</evidence>
<dbReference type="InterPro" id="IPR029063">
    <property type="entry name" value="SAM-dependent_MTases_sf"/>
</dbReference>
<evidence type="ECO:0000256" key="4">
    <source>
        <dbReference type="ARBA" id="ARBA00012140"/>
    </source>
</evidence>
<accession>F2BBB0</accession>
<dbReference type="GO" id="GO:0005737">
    <property type="term" value="C:cytoplasm"/>
    <property type="evidence" value="ECO:0007669"/>
    <property type="project" value="UniProtKB-SubCell"/>
</dbReference>
<organism evidence="16 17">
    <name type="scientific">Neisseria bacilliformis ATCC BAA-1200</name>
    <dbReference type="NCBI Taxonomy" id="888742"/>
    <lineage>
        <taxon>Bacteria</taxon>
        <taxon>Pseudomonadati</taxon>
        <taxon>Pseudomonadota</taxon>
        <taxon>Betaproteobacteria</taxon>
        <taxon>Neisseriales</taxon>
        <taxon>Neisseriaceae</taxon>
        <taxon>Neisseria</taxon>
    </lineage>
</organism>
<comment type="function">
    <text evidence="1">Specifically methylates the cytosine at position 967 (m5C967) of 16S rRNA.</text>
</comment>
<dbReference type="InterPro" id="IPR023267">
    <property type="entry name" value="RCMT"/>
</dbReference>
<evidence type="ECO:0000313" key="16">
    <source>
        <dbReference type="EMBL" id="EGF11209.1"/>
    </source>
</evidence>
<dbReference type="Gene3D" id="3.40.50.150">
    <property type="entry name" value="Vaccinia Virus protein VP39"/>
    <property type="match status" value="1"/>
</dbReference>
<reference evidence="16 17" key="1">
    <citation type="submission" date="2011-02" db="EMBL/GenBank/DDBJ databases">
        <authorList>
            <person name="Muzny D."/>
            <person name="Qin X."/>
            <person name="Deng J."/>
            <person name="Jiang H."/>
            <person name="Liu Y."/>
            <person name="Qu J."/>
            <person name="Song X.-Z."/>
            <person name="Zhang L."/>
            <person name="Thornton R."/>
            <person name="Coyle M."/>
            <person name="Francisco L."/>
            <person name="Jackson L."/>
            <person name="Javaid M."/>
            <person name="Korchina V."/>
            <person name="Kovar C."/>
            <person name="Mata R."/>
            <person name="Mathew T."/>
            <person name="Ngo R."/>
            <person name="Nguyen L."/>
            <person name="Nguyen N."/>
            <person name="Okwuonu G."/>
            <person name="Ongeri F."/>
            <person name="Pham C."/>
            <person name="Simmons D."/>
            <person name="Wilczek-Boney K."/>
            <person name="Hale W."/>
            <person name="Jakkamsetti A."/>
            <person name="Pham P."/>
            <person name="Ruth R."/>
            <person name="San Lucas F."/>
            <person name="Warren J."/>
            <person name="Zhang J."/>
            <person name="Zhao Z."/>
            <person name="Zhou C."/>
            <person name="Zhu D."/>
            <person name="Lee S."/>
            <person name="Bess C."/>
            <person name="Blankenburg K."/>
            <person name="Forbes L."/>
            <person name="Fu Q."/>
            <person name="Gubbala S."/>
            <person name="Hirani K."/>
            <person name="Jayaseelan J.C."/>
            <person name="Lara F."/>
            <person name="Munidasa M."/>
            <person name="Palculict T."/>
            <person name="Patil S."/>
            <person name="Pu L.-L."/>
            <person name="Saada N."/>
            <person name="Tang L."/>
            <person name="Weissenberger G."/>
            <person name="Zhu Y."/>
            <person name="Hemphill L."/>
            <person name="Shang Y."/>
            <person name="Youmans B."/>
            <person name="Ayvaz T."/>
            <person name="Ross M."/>
            <person name="Santibanez J."/>
            <person name="Aqrawi P."/>
            <person name="Gross S."/>
            <person name="Joshi V."/>
            <person name="Fowler G."/>
            <person name="Nazareth L."/>
            <person name="Reid J."/>
            <person name="Worley K."/>
            <person name="Petrosino J."/>
            <person name="Highlander S."/>
            <person name="Gibbs R."/>
        </authorList>
    </citation>
    <scope>NUCLEOTIDE SEQUENCE [LARGE SCALE GENOMIC DNA]</scope>
    <source>
        <strain evidence="16 17">ATCC BAA-1200</strain>
    </source>
</reference>
<dbReference type="InterPro" id="IPR054728">
    <property type="entry name" value="RsmB-like_ferredoxin"/>
</dbReference>
<evidence type="ECO:0000256" key="5">
    <source>
        <dbReference type="ARBA" id="ARBA00022490"/>
    </source>
</evidence>
<keyword evidence="17" id="KW-1185">Reference proteome</keyword>
<dbReference type="Gene3D" id="3.30.70.1170">
    <property type="entry name" value="Sun protein, domain 3"/>
    <property type="match status" value="1"/>
</dbReference>
<dbReference type="Pfam" id="PF01029">
    <property type="entry name" value="NusB"/>
    <property type="match status" value="1"/>
</dbReference>
<dbReference type="Gene3D" id="1.10.940.10">
    <property type="entry name" value="NusB-like"/>
    <property type="match status" value="1"/>
</dbReference>
<evidence type="ECO:0000256" key="1">
    <source>
        <dbReference type="ARBA" id="ARBA00002724"/>
    </source>
</evidence>
<dbReference type="SUPFAM" id="SSF53335">
    <property type="entry name" value="S-adenosyl-L-methionine-dependent methyltransferases"/>
    <property type="match status" value="1"/>
</dbReference>
<dbReference type="AlphaFoldDB" id="F2BBB0"/>
<dbReference type="FunFam" id="3.40.50.150:FF:000022">
    <property type="entry name" value="Ribosomal RNA small subunit methyltransferase B"/>
    <property type="match status" value="1"/>
</dbReference>
<keyword evidence="9 14" id="KW-0949">S-adenosyl-L-methionine</keyword>
<feature type="binding site" evidence="14">
    <location>
        <position position="322"/>
    </location>
    <ligand>
        <name>S-adenosyl-L-methionine</name>
        <dbReference type="ChEBI" id="CHEBI:59789"/>
    </ligand>
</feature>
<dbReference type="HOGENOM" id="CLU_005316_0_4_4"/>
<evidence type="ECO:0000256" key="12">
    <source>
        <dbReference type="ARBA" id="ARBA00031088"/>
    </source>
</evidence>
<evidence type="ECO:0000313" key="17">
    <source>
        <dbReference type="Proteomes" id="UP000004105"/>
    </source>
</evidence>
<dbReference type="STRING" id="267212.GCA_001063965_00832"/>
<name>F2BBB0_9NEIS</name>
<dbReference type="EMBL" id="AFAY01000021">
    <property type="protein sequence ID" value="EGF11209.1"/>
    <property type="molecule type" value="Genomic_DNA"/>
</dbReference>
<dbReference type="Pfam" id="PF22458">
    <property type="entry name" value="RsmF-B_ferredox"/>
    <property type="match status" value="1"/>
</dbReference>
<proteinExistence type="inferred from homology"/>
<feature type="binding site" evidence="14">
    <location>
        <begin position="273"/>
        <end position="279"/>
    </location>
    <ligand>
        <name>S-adenosyl-L-methionine</name>
        <dbReference type="ChEBI" id="CHEBI:59789"/>
    </ligand>
</feature>
<evidence type="ECO:0000256" key="13">
    <source>
        <dbReference type="ARBA" id="ARBA00047283"/>
    </source>
</evidence>
<dbReference type="GO" id="GO:0008649">
    <property type="term" value="F:rRNA methyltransferase activity"/>
    <property type="evidence" value="ECO:0007669"/>
    <property type="project" value="InterPro"/>
</dbReference>
<dbReference type="PRINTS" id="PR02008">
    <property type="entry name" value="RCMTFAMILY"/>
</dbReference>
<dbReference type="InterPro" id="IPR018314">
    <property type="entry name" value="RsmB/NOL1/NOP2-like_CS"/>
</dbReference>
<dbReference type="PANTHER" id="PTHR22807">
    <property type="entry name" value="NOP2 YEAST -RELATED NOL1/NOP2/FMU SUN DOMAIN-CONTAINING"/>
    <property type="match status" value="1"/>
</dbReference>
<dbReference type="Pfam" id="PF01189">
    <property type="entry name" value="Methyltr_RsmB-F"/>
    <property type="match status" value="1"/>
</dbReference>
<feature type="active site" description="Nucleophile" evidence="14">
    <location>
        <position position="394"/>
    </location>
</feature>
<evidence type="ECO:0000256" key="10">
    <source>
        <dbReference type="ARBA" id="ARBA00022884"/>
    </source>
</evidence>
<dbReference type="PANTHER" id="PTHR22807:SF61">
    <property type="entry name" value="NOL1_NOP2_SUN FAMILY PROTEIN _ ANTITERMINATION NUSB DOMAIN-CONTAINING PROTEIN"/>
    <property type="match status" value="1"/>
</dbReference>
<dbReference type="SUPFAM" id="SSF48013">
    <property type="entry name" value="NusB-like"/>
    <property type="match status" value="1"/>
</dbReference>
<gene>
    <name evidence="16" type="primary">rsmB</name>
    <name evidence="16" type="ORF">HMPREF9123_1015</name>
</gene>
<dbReference type="InterPro" id="IPR001678">
    <property type="entry name" value="MeTrfase_RsmB-F_NOP2_dom"/>
</dbReference>
<feature type="binding site" evidence="14">
    <location>
        <position position="341"/>
    </location>
    <ligand>
        <name>S-adenosyl-L-methionine</name>
        <dbReference type="ChEBI" id="CHEBI:59789"/>
    </ligand>
</feature>